<name>A0ABY7KQB1_9ACTN</name>
<keyword evidence="2" id="KW-1185">Reference proteome</keyword>
<organism evidence="1 2">
    <name type="scientific">Streptomyces cinnabarinus</name>
    <dbReference type="NCBI Taxonomy" id="67287"/>
    <lineage>
        <taxon>Bacteria</taxon>
        <taxon>Bacillati</taxon>
        <taxon>Actinomycetota</taxon>
        <taxon>Actinomycetes</taxon>
        <taxon>Kitasatosporales</taxon>
        <taxon>Streptomycetaceae</taxon>
        <taxon>Streptomyces</taxon>
    </lineage>
</organism>
<reference evidence="1" key="1">
    <citation type="submission" date="2022-12" db="EMBL/GenBank/DDBJ databases">
        <authorList>
            <person name="Ruckert C."/>
            <person name="Busche T."/>
            <person name="Kalinowski J."/>
            <person name="Wittmann C."/>
        </authorList>
    </citation>
    <scope>NUCLEOTIDE SEQUENCE</scope>
    <source>
        <strain evidence="1">DSM 40467</strain>
    </source>
</reference>
<dbReference type="EMBL" id="CP114413">
    <property type="protein sequence ID" value="WAZ26759.1"/>
    <property type="molecule type" value="Genomic_DNA"/>
</dbReference>
<evidence type="ECO:0000313" key="1">
    <source>
        <dbReference type="EMBL" id="WAZ26759.1"/>
    </source>
</evidence>
<dbReference type="Proteomes" id="UP001164439">
    <property type="component" value="Chromosome"/>
</dbReference>
<accession>A0ABY7KQB1</accession>
<protein>
    <submittedName>
        <fullName evidence="1">Uncharacterized protein</fullName>
    </submittedName>
</protein>
<proteinExistence type="predicted"/>
<gene>
    <name evidence="1" type="ORF">STRCI_008390</name>
</gene>
<dbReference type="RefSeq" id="WP_269664245.1">
    <property type="nucleotide sequence ID" value="NZ_CP114413.1"/>
</dbReference>
<evidence type="ECO:0000313" key="2">
    <source>
        <dbReference type="Proteomes" id="UP001164439"/>
    </source>
</evidence>
<sequence length="54" mass="5842">MSDVDLAVDSGQALLNLVDTARAHRLIVDGERLLPAARDKTRGVSLTYRAPEPP</sequence>